<accession>A0A1G4G307</accession>
<dbReference type="NCBIfam" id="TIGR00456">
    <property type="entry name" value="argS"/>
    <property type="match status" value="1"/>
</dbReference>
<comment type="subunit">
    <text evidence="9">Monomer.</text>
</comment>
<dbReference type="PANTHER" id="PTHR11956">
    <property type="entry name" value="ARGINYL-TRNA SYNTHETASE"/>
    <property type="match status" value="1"/>
</dbReference>
<evidence type="ECO:0000256" key="8">
    <source>
        <dbReference type="ARBA" id="ARBA00049339"/>
    </source>
</evidence>
<evidence type="ECO:0000313" key="14">
    <source>
        <dbReference type="Proteomes" id="UP000178485"/>
    </source>
</evidence>
<evidence type="ECO:0000313" key="13">
    <source>
        <dbReference type="EMBL" id="SCM55144.1"/>
    </source>
</evidence>
<gene>
    <name evidence="9 13" type="primary">argS</name>
    <name evidence="13" type="ORF">ING2E5A_0058</name>
</gene>
<keyword evidence="6 9" id="KW-0648">Protein biosynthesis</keyword>
<protein>
    <recommendedName>
        <fullName evidence="9">Arginine--tRNA ligase</fullName>
        <ecNumber evidence="9">6.1.1.19</ecNumber>
    </recommendedName>
    <alternativeName>
        <fullName evidence="9">Arginyl-tRNA synthetase</fullName>
        <shortName evidence="9">ArgRS</shortName>
    </alternativeName>
</protein>
<dbReference type="SUPFAM" id="SSF47323">
    <property type="entry name" value="Anticodon-binding domain of a subclass of class I aminoacyl-tRNA synthetases"/>
    <property type="match status" value="1"/>
</dbReference>
<dbReference type="GO" id="GO:0005737">
    <property type="term" value="C:cytoplasm"/>
    <property type="evidence" value="ECO:0007669"/>
    <property type="project" value="UniProtKB-SubCell"/>
</dbReference>
<dbReference type="PROSITE" id="PS00178">
    <property type="entry name" value="AA_TRNA_LIGASE_I"/>
    <property type="match status" value="1"/>
</dbReference>
<evidence type="ECO:0000259" key="11">
    <source>
        <dbReference type="SMART" id="SM00836"/>
    </source>
</evidence>
<dbReference type="STRING" id="1642646.ING2E5A_0058"/>
<dbReference type="SUPFAM" id="SSF52374">
    <property type="entry name" value="Nucleotidylyl transferase"/>
    <property type="match status" value="1"/>
</dbReference>
<dbReference type="FunFam" id="3.40.50.620:FF:000125">
    <property type="entry name" value="Arginine--tRNA ligase"/>
    <property type="match status" value="1"/>
</dbReference>
<feature type="domain" description="DALR anticodon binding" evidence="11">
    <location>
        <begin position="478"/>
        <end position="597"/>
    </location>
</feature>
<dbReference type="Pfam" id="PF05746">
    <property type="entry name" value="DALR_1"/>
    <property type="match status" value="1"/>
</dbReference>
<evidence type="ECO:0000256" key="6">
    <source>
        <dbReference type="ARBA" id="ARBA00022917"/>
    </source>
</evidence>
<keyword evidence="7 9" id="KW-0030">Aminoacyl-tRNA synthetase</keyword>
<dbReference type="InterPro" id="IPR001412">
    <property type="entry name" value="aa-tRNA-synth_I_CS"/>
</dbReference>
<sequence>MNIENILQAAVIGAIKELYNADVDASQITLQKTKKEFKGHYTLVTFPLLKISRKNPEQTAQEIGSYLLEKSPLLSGFNVIKGFLNLTVASTVWLNLLGEIDNDPGYGFTPVADDAPLFMVEYSSPNTNKPLHLGHIRNNLLGHSLCEILKANGKRVVKTNIVNDRGIHICKSMLAWQKWGNGETPESSGKKGDHLIGDYYVLFDKEYKAELAELQARGLTKEEAEAESVLMKEAREMLRLWEAGDASTVELWEMMNSWVYTGFDETYKKLGVTFDKIYYESQTYLAGKEEVLRGLKEGIFYQREDGSVWADLTQEGLDEKILLRSDGTSVYMTQDIGTAKLRFDDYPIDKMIYVVGNEQNYHFQVLSILLDRLGFEFGKGLVHFSYGMVELPEGKMKSREGTVVDADDLMAEMIQTARETSQELGKLDDVSPEEAERVVTMIGMGALKYFILKVDPKKNMTFNPKESIDFNGNTGPFIQYTHARIKSVLRKAEEQGIAVDGPLQTALVLSEKEEGLVQMLAEFADVVKQAGSEFNVSLIGNYVYDLAKEFNQFYHDFPILREKDEALRTFRLKLSRNVATTIKKGMSLFGIDVPEQM</sequence>
<keyword evidence="5 9" id="KW-0067">ATP-binding</keyword>
<dbReference type="SUPFAM" id="SSF55190">
    <property type="entry name" value="Arginyl-tRNA synthetase (ArgRS), N-terminal 'additional' domain"/>
    <property type="match status" value="1"/>
</dbReference>
<dbReference type="InterPro" id="IPR035684">
    <property type="entry name" value="ArgRS_core"/>
</dbReference>
<dbReference type="PANTHER" id="PTHR11956:SF5">
    <property type="entry name" value="ARGININE--TRNA LIGASE, CYTOPLASMIC"/>
    <property type="match status" value="1"/>
</dbReference>
<dbReference type="Gene3D" id="3.30.1360.70">
    <property type="entry name" value="Arginyl tRNA synthetase N-terminal domain"/>
    <property type="match status" value="1"/>
</dbReference>
<keyword evidence="4 9" id="KW-0547">Nucleotide-binding</keyword>
<dbReference type="InterPro" id="IPR036695">
    <property type="entry name" value="Arg-tRNA-synth_N_sf"/>
</dbReference>
<dbReference type="AlphaFoldDB" id="A0A1G4G307"/>
<dbReference type="EC" id="6.1.1.19" evidence="9"/>
<dbReference type="GO" id="GO:0004814">
    <property type="term" value="F:arginine-tRNA ligase activity"/>
    <property type="evidence" value="ECO:0007669"/>
    <property type="project" value="UniProtKB-UniRule"/>
</dbReference>
<keyword evidence="3 9" id="KW-0436">Ligase</keyword>
<reference evidence="13 14" key="1">
    <citation type="submission" date="2016-08" db="EMBL/GenBank/DDBJ databases">
        <authorList>
            <person name="Seilhamer J.J."/>
        </authorList>
    </citation>
    <scope>NUCLEOTIDE SEQUENCE [LARGE SCALE GENOMIC DNA]</scope>
    <source>
        <strain evidence="13">ING2-E5A</strain>
    </source>
</reference>
<feature type="domain" description="Arginyl tRNA synthetase N-terminal" evidence="12">
    <location>
        <begin position="1"/>
        <end position="88"/>
    </location>
</feature>
<dbReference type="Proteomes" id="UP000178485">
    <property type="component" value="Chromosome i"/>
</dbReference>
<dbReference type="Pfam" id="PF00750">
    <property type="entry name" value="tRNA-synt_1d"/>
    <property type="match status" value="1"/>
</dbReference>
<evidence type="ECO:0000256" key="2">
    <source>
        <dbReference type="ARBA" id="ARBA00022490"/>
    </source>
</evidence>
<evidence type="ECO:0000256" key="9">
    <source>
        <dbReference type="HAMAP-Rule" id="MF_00123"/>
    </source>
</evidence>
<dbReference type="HAMAP" id="MF_00123">
    <property type="entry name" value="Arg_tRNA_synth"/>
    <property type="match status" value="1"/>
</dbReference>
<dbReference type="GO" id="GO:0005524">
    <property type="term" value="F:ATP binding"/>
    <property type="evidence" value="ECO:0007669"/>
    <property type="project" value="UniProtKB-UniRule"/>
</dbReference>
<evidence type="ECO:0000256" key="4">
    <source>
        <dbReference type="ARBA" id="ARBA00022741"/>
    </source>
</evidence>
<dbReference type="Gene3D" id="3.40.50.620">
    <property type="entry name" value="HUPs"/>
    <property type="match status" value="1"/>
</dbReference>
<evidence type="ECO:0000256" key="3">
    <source>
        <dbReference type="ARBA" id="ARBA00022598"/>
    </source>
</evidence>
<name>A0A1G4G307_9BACT</name>
<evidence type="ECO:0000259" key="12">
    <source>
        <dbReference type="SMART" id="SM01016"/>
    </source>
</evidence>
<keyword evidence="14" id="KW-1185">Reference proteome</keyword>
<dbReference type="GO" id="GO:0006420">
    <property type="term" value="P:arginyl-tRNA aminoacylation"/>
    <property type="evidence" value="ECO:0007669"/>
    <property type="project" value="UniProtKB-UniRule"/>
</dbReference>
<evidence type="ECO:0000256" key="5">
    <source>
        <dbReference type="ARBA" id="ARBA00022840"/>
    </source>
</evidence>
<keyword evidence="2 9" id="KW-0963">Cytoplasm</keyword>
<dbReference type="KEGG" id="pmuc:ING2E5A_0058"/>
<dbReference type="SMART" id="SM01016">
    <property type="entry name" value="Arg_tRNA_synt_N"/>
    <property type="match status" value="1"/>
</dbReference>
<dbReference type="SMART" id="SM00836">
    <property type="entry name" value="DALR_1"/>
    <property type="match status" value="1"/>
</dbReference>
<comment type="subcellular location">
    <subcellularLocation>
        <location evidence="9">Cytoplasm</location>
    </subcellularLocation>
</comment>
<dbReference type="InterPro" id="IPR001278">
    <property type="entry name" value="Arg-tRNA-ligase"/>
</dbReference>
<dbReference type="RefSeq" id="WP_071135684.1">
    <property type="nucleotide sequence ID" value="NZ_DUQN01000024.1"/>
</dbReference>
<evidence type="ECO:0000256" key="10">
    <source>
        <dbReference type="RuleBase" id="RU363038"/>
    </source>
</evidence>
<dbReference type="Gene3D" id="1.10.730.10">
    <property type="entry name" value="Isoleucyl-tRNA Synthetase, Domain 1"/>
    <property type="match status" value="1"/>
</dbReference>
<comment type="similarity">
    <text evidence="1 9 10">Belongs to the class-I aminoacyl-tRNA synthetase family.</text>
</comment>
<proteinExistence type="inferred from homology"/>
<dbReference type="InterPro" id="IPR014729">
    <property type="entry name" value="Rossmann-like_a/b/a_fold"/>
</dbReference>
<dbReference type="InterPro" id="IPR008909">
    <property type="entry name" value="DALR_anticod-bd"/>
</dbReference>
<organism evidence="13 14">
    <name type="scientific">Petrimonas mucosa</name>
    <dbReference type="NCBI Taxonomy" id="1642646"/>
    <lineage>
        <taxon>Bacteria</taxon>
        <taxon>Pseudomonadati</taxon>
        <taxon>Bacteroidota</taxon>
        <taxon>Bacteroidia</taxon>
        <taxon>Bacteroidales</taxon>
        <taxon>Dysgonomonadaceae</taxon>
        <taxon>Petrimonas</taxon>
    </lineage>
</organism>
<dbReference type="FunFam" id="1.10.730.10:FF:000006">
    <property type="entry name" value="Arginyl-tRNA synthetase 2, mitochondrial"/>
    <property type="match status" value="1"/>
</dbReference>
<comment type="catalytic activity">
    <reaction evidence="8 9">
        <text>tRNA(Arg) + L-arginine + ATP = L-arginyl-tRNA(Arg) + AMP + diphosphate</text>
        <dbReference type="Rhea" id="RHEA:20301"/>
        <dbReference type="Rhea" id="RHEA-COMP:9658"/>
        <dbReference type="Rhea" id="RHEA-COMP:9673"/>
        <dbReference type="ChEBI" id="CHEBI:30616"/>
        <dbReference type="ChEBI" id="CHEBI:32682"/>
        <dbReference type="ChEBI" id="CHEBI:33019"/>
        <dbReference type="ChEBI" id="CHEBI:78442"/>
        <dbReference type="ChEBI" id="CHEBI:78513"/>
        <dbReference type="ChEBI" id="CHEBI:456215"/>
        <dbReference type="EC" id="6.1.1.19"/>
    </reaction>
</comment>
<dbReference type="InterPro" id="IPR005148">
    <property type="entry name" value="Arg-tRNA-synth_N"/>
</dbReference>
<evidence type="ECO:0000256" key="1">
    <source>
        <dbReference type="ARBA" id="ARBA00005594"/>
    </source>
</evidence>
<dbReference type="PRINTS" id="PR01038">
    <property type="entry name" value="TRNASYNTHARG"/>
</dbReference>
<dbReference type="Pfam" id="PF03485">
    <property type="entry name" value="Arg_tRNA_synt_N"/>
    <property type="match status" value="1"/>
</dbReference>
<dbReference type="EMBL" id="LT608328">
    <property type="protein sequence ID" value="SCM55144.1"/>
    <property type="molecule type" value="Genomic_DNA"/>
</dbReference>
<feature type="short sequence motif" description="'HIGH' region" evidence="9">
    <location>
        <begin position="125"/>
        <end position="135"/>
    </location>
</feature>
<evidence type="ECO:0000256" key="7">
    <source>
        <dbReference type="ARBA" id="ARBA00023146"/>
    </source>
</evidence>
<dbReference type="InterPro" id="IPR009080">
    <property type="entry name" value="tRNAsynth_Ia_anticodon-bd"/>
</dbReference>